<dbReference type="Gene3D" id="3.40.50.1820">
    <property type="entry name" value="alpha/beta hydrolase"/>
    <property type="match status" value="1"/>
</dbReference>
<evidence type="ECO:0000313" key="5">
    <source>
        <dbReference type="Proteomes" id="UP000182983"/>
    </source>
</evidence>
<protein>
    <submittedName>
        <fullName evidence="4">Alpha/beta hydrolase family protein</fullName>
    </submittedName>
</protein>
<keyword evidence="2" id="KW-1133">Transmembrane helix</keyword>
<evidence type="ECO:0000256" key="2">
    <source>
        <dbReference type="SAM" id="Phobius"/>
    </source>
</evidence>
<keyword evidence="1 4" id="KW-0378">Hydrolase</keyword>
<dbReference type="EMBL" id="FNWO01000008">
    <property type="protein sequence ID" value="SEH40393.1"/>
    <property type="molecule type" value="Genomic_DNA"/>
</dbReference>
<feature type="transmembrane region" description="Helical" evidence="2">
    <location>
        <begin position="6"/>
        <end position="27"/>
    </location>
</feature>
<dbReference type="InterPro" id="IPR050261">
    <property type="entry name" value="FrsA_esterase"/>
</dbReference>
<feature type="domain" description="Serine aminopeptidase S33" evidence="3">
    <location>
        <begin position="71"/>
        <end position="205"/>
    </location>
</feature>
<dbReference type="RefSeq" id="WP_211656763.1">
    <property type="nucleotide sequence ID" value="NZ_FNWO01000008.1"/>
</dbReference>
<proteinExistence type="predicted"/>
<dbReference type="PANTHER" id="PTHR22946:SF9">
    <property type="entry name" value="POLYKETIDE TRANSFERASE AF380"/>
    <property type="match status" value="1"/>
</dbReference>
<dbReference type="InterPro" id="IPR029058">
    <property type="entry name" value="AB_hydrolase_fold"/>
</dbReference>
<keyword evidence="2" id="KW-0812">Transmembrane</keyword>
<keyword evidence="2" id="KW-0472">Membrane</keyword>
<evidence type="ECO:0000259" key="3">
    <source>
        <dbReference type="Pfam" id="PF12146"/>
    </source>
</evidence>
<organism evidence="4 5">
    <name type="scientific">Magnetospirillum fulvum</name>
    <name type="common">Rhodospirillum fulvum</name>
    <dbReference type="NCBI Taxonomy" id="1082"/>
    <lineage>
        <taxon>Bacteria</taxon>
        <taxon>Pseudomonadati</taxon>
        <taxon>Pseudomonadota</taxon>
        <taxon>Alphaproteobacteria</taxon>
        <taxon>Rhodospirillales</taxon>
        <taxon>Rhodospirillaceae</taxon>
        <taxon>Magnetospirillum</taxon>
    </lineage>
</organism>
<dbReference type="PANTHER" id="PTHR22946">
    <property type="entry name" value="DIENELACTONE HYDROLASE DOMAIN-CONTAINING PROTEIN-RELATED"/>
    <property type="match status" value="1"/>
</dbReference>
<dbReference type="InterPro" id="IPR022742">
    <property type="entry name" value="Hydrolase_4"/>
</dbReference>
<dbReference type="GO" id="GO:0052689">
    <property type="term" value="F:carboxylic ester hydrolase activity"/>
    <property type="evidence" value="ECO:0007669"/>
    <property type="project" value="UniProtKB-ARBA"/>
</dbReference>
<sequence length="289" mass="30383">MSVGLIVLGAGVAAAGLAGIAYLALLWSFRVPRIVSATDPAAFGCRFEAVRVPTVRSRSLFGWYLPAAPGAAAVAVIHGWGAGADSLLPLGASLNRAGYAVLLVDARSHGASDGDSFSSMPRFAEDLDSALDWLKARPGPPPSRLVVLGHSVGGAAALLCASRRDDLAAVVSLSAFDHPERVMQVYFDRAHIPYRPVGWLLNRIVERVIGHRFDDIAPLATIGRIRCPVLIGHGAEDELVPAAVAAAIAARGDPARVEVHILADSTHDRPASFDLLGEIIVAFLARKMA</sequence>
<reference evidence="5" key="1">
    <citation type="submission" date="2016-10" db="EMBL/GenBank/DDBJ databases">
        <authorList>
            <person name="Varghese N."/>
            <person name="Submissions S."/>
        </authorList>
    </citation>
    <scope>NUCLEOTIDE SEQUENCE [LARGE SCALE GENOMIC DNA]</scope>
    <source>
        <strain evidence="5">DSM 13234</strain>
    </source>
</reference>
<dbReference type="SUPFAM" id="SSF53474">
    <property type="entry name" value="alpha/beta-Hydrolases"/>
    <property type="match status" value="1"/>
</dbReference>
<gene>
    <name evidence="4" type="ORF">SAMN04244559_02132</name>
</gene>
<evidence type="ECO:0000313" key="4">
    <source>
        <dbReference type="EMBL" id="SEH40393.1"/>
    </source>
</evidence>
<keyword evidence="5" id="KW-1185">Reference proteome</keyword>
<dbReference type="Proteomes" id="UP000182983">
    <property type="component" value="Unassembled WGS sequence"/>
</dbReference>
<accession>A0A1H6HWS6</accession>
<evidence type="ECO:0000256" key="1">
    <source>
        <dbReference type="ARBA" id="ARBA00022801"/>
    </source>
</evidence>
<dbReference type="Pfam" id="PF12146">
    <property type="entry name" value="Hydrolase_4"/>
    <property type="match status" value="1"/>
</dbReference>
<dbReference type="AlphaFoldDB" id="A0A1H6HWS6"/>
<name>A0A1H6HWS6_MAGFU</name>